<accession>A0A1M5Q5E5</accession>
<evidence type="ECO:0000313" key="1">
    <source>
        <dbReference type="EMBL" id="SHH09146.1"/>
    </source>
</evidence>
<gene>
    <name evidence="1" type="ORF">SAMN04488116_3506</name>
</gene>
<name>A0A1M5Q5E5_9FLAO</name>
<evidence type="ECO:0000313" key="2">
    <source>
        <dbReference type="Proteomes" id="UP000184532"/>
    </source>
</evidence>
<reference evidence="2" key="1">
    <citation type="submission" date="2016-11" db="EMBL/GenBank/DDBJ databases">
        <authorList>
            <person name="Varghese N."/>
            <person name="Submissions S."/>
        </authorList>
    </citation>
    <scope>NUCLEOTIDE SEQUENCE [LARGE SCALE GENOMIC DNA]</scope>
    <source>
        <strain evidence="2">DSM 22638</strain>
    </source>
</reference>
<dbReference type="EMBL" id="FQWL01000011">
    <property type="protein sequence ID" value="SHH09146.1"/>
    <property type="molecule type" value="Genomic_DNA"/>
</dbReference>
<keyword evidence="2" id="KW-1185">Reference proteome</keyword>
<protein>
    <submittedName>
        <fullName evidence="1">Uncharacterized protein</fullName>
    </submittedName>
</protein>
<dbReference type="AlphaFoldDB" id="A0A1M5Q5E5"/>
<sequence>MMILNVFNIFHVKFDAFPFQVCSNLEATPPIHMLQQISDLFPT</sequence>
<proteinExistence type="predicted"/>
<organism evidence="1 2">
    <name type="scientific">Flagellimonas flava</name>
    <dbReference type="NCBI Taxonomy" id="570519"/>
    <lineage>
        <taxon>Bacteria</taxon>
        <taxon>Pseudomonadati</taxon>
        <taxon>Bacteroidota</taxon>
        <taxon>Flavobacteriia</taxon>
        <taxon>Flavobacteriales</taxon>
        <taxon>Flavobacteriaceae</taxon>
        <taxon>Flagellimonas</taxon>
    </lineage>
</organism>
<dbReference type="Proteomes" id="UP000184532">
    <property type="component" value="Unassembled WGS sequence"/>
</dbReference>